<sequence>MEDAPPADVIRVAKRALGIAAHYFVYKLGVRLAFGCAEDERGWGKPETYVCAFVHQVVVASLGFAALARQGEPAEVERWLVQGWPVGSRADSAEMVIMLANLSEMMTDWLLYARYRGFQTGYHMHHLLTAVATCAFIWCDSAPVGFAVAYSSVMEAGGACLNLSGLFPCRFTYTLRLWGYVLSRVAATALLVACTAYAARGRVGVPLAALAPVWALALLNLRWAADLLFAALRRGQRDPWAAAAVPAVKRADG</sequence>
<feature type="transmembrane region" description="Helical" evidence="1">
    <location>
        <begin position="205"/>
        <end position="225"/>
    </location>
</feature>
<name>A0A8J5XQ91_DIALT</name>
<keyword evidence="1" id="KW-0472">Membrane</keyword>
<proteinExistence type="predicted"/>
<keyword evidence="3" id="KW-1185">Reference proteome</keyword>
<dbReference type="EMBL" id="JAGTXO010000004">
    <property type="protein sequence ID" value="KAG8468239.1"/>
    <property type="molecule type" value="Genomic_DNA"/>
</dbReference>
<dbReference type="AlphaFoldDB" id="A0A8J5XQ91"/>
<evidence type="ECO:0008006" key="4">
    <source>
        <dbReference type="Google" id="ProtNLM"/>
    </source>
</evidence>
<feature type="transmembrane region" description="Helical" evidence="1">
    <location>
        <begin position="177"/>
        <end position="199"/>
    </location>
</feature>
<protein>
    <recommendedName>
        <fullName evidence="4">TLC domain-containing protein</fullName>
    </recommendedName>
</protein>
<comment type="caution">
    <text evidence="2">The sequence shown here is derived from an EMBL/GenBank/DDBJ whole genome shotgun (WGS) entry which is preliminary data.</text>
</comment>
<dbReference type="Proteomes" id="UP000751190">
    <property type="component" value="Unassembled WGS sequence"/>
</dbReference>
<keyword evidence="1" id="KW-0812">Transmembrane</keyword>
<organism evidence="2 3">
    <name type="scientific">Diacronema lutheri</name>
    <name type="common">Unicellular marine alga</name>
    <name type="synonym">Monochrysis lutheri</name>
    <dbReference type="NCBI Taxonomy" id="2081491"/>
    <lineage>
        <taxon>Eukaryota</taxon>
        <taxon>Haptista</taxon>
        <taxon>Haptophyta</taxon>
        <taxon>Pavlovophyceae</taxon>
        <taxon>Pavlovales</taxon>
        <taxon>Pavlovaceae</taxon>
        <taxon>Diacronema</taxon>
    </lineage>
</organism>
<accession>A0A8J5XQ91</accession>
<evidence type="ECO:0000256" key="1">
    <source>
        <dbReference type="SAM" id="Phobius"/>
    </source>
</evidence>
<keyword evidence="1" id="KW-1133">Transmembrane helix</keyword>
<gene>
    <name evidence="2" type="ORF">KFE25_013322</name>
</gene>
<reference evidence="2" key="1">
    <citation type="submission" date="2021-05" db="EMBL/GenBank/DDBJ databases">
        <title>The genome of the haptophyte Pavlova lutheri (Diacronema luteri, Pavlovales) - a model for lipid biosynthesis in eukaryotic algae.</title>
        <authorList>
            <person name="Hulatt C.J."/>
            <person name="Posewitz M.C."/>
        </authorList>
    </citation>
    <scope>NUCLEOTIDE SEQUENCE</scope>
    <source>
        <strain evidence="2">NIVA-4/92</strain>
    </source>
</reference>
<evidence type="ECO:0000313" key="3">
    <source>
        <dbReference type="Proteomes" id="UP000751190"/>
    </source>
</evidence>
<evidence type="ECO:0000313" key="2">
    <source>
        <dbReference type="EMBL" id="KAG8468239.1"/>
    </source>
</evidence>
<dbReference type="OrthoDB" id="10488504at2759"/>